<protein>
    <submittedName>
        <fullName evidence="2">Uncharacterized protein</fullName>
    </submittedName>
</protein>
<evidence type="ECO:0000313" key="3">
    <source>
        <dbReference type="Proteomes" id="UP000824969"/>
    </source>
</evidence>
<evidence type="ECO:0000256" key="1">
    <source>
        <dbReference type="SAM" id="Phobius"/>
    </source>
</evidence>
<reference evidence="2 3" key="1">
    <citation type="submission" date="2019-06" db="EMBL/GenBank/DDBJ databases">
        <title>Complete genome sequence of Methanoculleus chikugoensis strain MG62.</title>
        <authorList>
            <person name="Asakawa S."/>
            <person name="Dianou D."/>
        </authorList>
    </citation>
    <scope>NUCLEOTIDE SEQUENCE [LARGE SCALE GENOMIC DNA]</scope>
    <source>
        <strain evidence="2 3">MG62</strain>
    </source>
</reference>
<evidence type="ECO:0000313" key="2">
    <source>
        <dbReference type="EMBL" id="BBL67818.1"/>
    </source>
</evidence>
<keyword evidence="1" id="KW-0812">Transmembrane</keyword>
<dbReference type="EMBL" id="AP019781">
    <property type="protein sequence ID" value="BBL67818.1"/>
    <property type="molecule type" value="Genomic_DNA"/>
</dbReference>
<keyword evidence="1" id="KW-1133">Transmembrane helix</keyword>
<name>A0ABM7H4S4_9EURY</name>
<proteinExistence type="predicted"/>
<accession>A0ABM7H4S4</accession>
<keyword evidence="1" id="KW-0472">Membrane</keyword>
<gene>
    <name evidence="2" type="ORF">MchiMG62_09990</name>
</gene>
<dbReference type="Proteomes" id="UP000824969">
    <property type="component" value="Chromosome"/>
</dbReference>
<feature type="transmembrane region" description="Helical" evidence="1">
    <location>
        <begin position="70"/>
        <end position="94"/>
    </location>
</feature>
<keyword evidence="3" id="KW-1185">Reference proteome</keyword>
<organism evidence="2 3">
    <name type="scientific">Methanoculleus chikugoensis</name>
    <dbReference type="NCBI Taxonomy" id="118126"/>
    <lineage>
        <taxon>Archaea</taxon>
        <taxon>Methanobacteriati</taxon>
        <taxon>Methanobacteriota</taxon>
        <taxon>Stenosarchaea group</taxon>
        <taxon>Methanomicrobia</taxon>
        <taxon>Methanomicrobiales</taxon>
        <taxon>Methanomicrobiaceae</taxon>
        <taxon>Methanoculleus</taxon>
    </lineage>
</organism>
<sequence>MYSSAPLEMGEKGMVPEQLSPSLQLWSIYLAENVIPDESDFAPLLVSAYIAGGKRREALFKMDDAPEGSFVPGGIVFLLPHILAGIFAAVPYILKLLDSTASINNTLTTVCNILSLHDRAKESFVGPELQQGGDRVQEPVYSIRQVVSILDEQLKNVPLPDEERDCIAYRIIRALLERPDGTIEVIGHLQRSV</sequence>